<keyword evidence="3" id="KW-0472">Membrane</keyword>
<sequence length="285" mass="32607">MLLKIIIVIACVILVYIIWQWQELKKFARTDYEIKSGKVQREYKAAVLADLHGFQYGKDNIRLLDAIRSGQPDLILIPGDMVVSRKSDTYETALKILEELCRIAPVYYSYGNHESRAHIRKSEYQEKFFAFENKVKELGIHVLHNETEAFGELAVTGLEIPLSCYKKGVDVPLPQDYLEKTLPKQTEDTFQVLLAHNPRYAKEYADWGADLTFCGHNHGGLIRIPGVGSLISPQFQWFPKYDAGAFDFEGKKVIVSRGLGTHTFHIRIFNRAELVFMVIKPQDIA</sequence>
<feature type="domain" description="Calcineurin-like phosphoesterase" evidence="4">
    <location>
        <begin position="44"/>
        <end position="219"/>
    </location>
</feature>
<gene>
    <name evidence="5" type="ORF">LKD47_01605</name>
</gene>
<evidence type="ECO:0000256" key="2">
    <source>
        <dbReference type="ARBA" id="ARBA00022801"/>
    </source>
</evidence>
<keyword evidence="3" id="KW-0812">Transmembrane</keyword>
<protein>
    <submittedName>
        <fullName evidence="5">Metallophosphoesterase</fullName>
    </submittedName>
</protein>
<dbReference type="Pfam" id="PF00149">
    <property type="entry name" value="Metallophos"/>
    <property type="match status" value="1"/>
</dbReference>
<dbReference type="InterPro" id="IPR029052">
    <property type="entry name" value="Metallo-depent_PP-like"/>
</dbReference>
<dbReference type="PANTHER" id="PTHR31302:SF31">
    <property type="entry name" value="PHOSPHODIESTERASE YAEI"/>
    <property type="match status" value="1"/>
</dbReference>
<keyword evidence="3" id="KW-1133">Transmembrane helix</keyword>
<feature type="transmembrane region" description="Helical" evidence="3">
    <location>
        <begin position="5"/>
        <end position="21"/>
    </location>
</feature>
<evidence type="ECO:0000259" key="4">
    <source>
        <dbReference type="Pfam" id="PF00149"/>
    </source>
</evidence>
<dbReference type="GO" id="GO:0008758">
    <property type="term" value="F:UDP-2,3-diacylglucosamine hydrolase activity"/>
    <property type="evidence" value="ECO:0007669"/>
    <property type="project" value="TreeGrafter"/>
</dbReference>
<dbReference type="Proteomes" id="UP001198893">
    <property type="component" value="Unassembled WGS sequence"/>
</dbReference>
<dbReference type="GO" id="GO:0016020">
    <property type="term" value="C:membrane"/>
    <property type="evidence" value="ECO:0007669"/>
    <property type="project" value="GOC"/>
</dbReference>
<evidence type="ECO:0000313" key="6">
    <source>
        <dbReference type="Proteomes" id="UP001198893"/>
    </source>
</evidence>
<organism evidence="5 6">
    <name type="scientific">Roseburia amylophila</name>
    <dbReference type="NCBI Taxonomy" id="2981794"/>
    <lineage>
        <taxon>Bacteria</taxon>
        <taxon>Bacillati</taxon>
        <taxon>Bacillota</taxon>
        <taxon>Clostridia</taxon>
        <taxon>Lachnospirales</taxon>
        <taxon>Lachnospiraceae</taxon>
        <taxon>Roseburia</taxon>
    </lineage>
</organism>
<evidence type="ECO:0000313" key="5">
    <source>
        <dbReference type="EMBL" id="MCC2240998.1"/>
    </source>
</evidence>
<keyword evidence="1" id="KW-0479">Metal-binding</keyword>
<evidence type="ECO:0000256" key="1">
    <source>
        <dbReference type="ARBA" id="ARBA00022723"/>
    </source>
</evidence>
<dbReference type="InterPro" id="IPR004843">
    <property type="entry name" value="Calcineurin-like_PHP"/>
</dbReference>
<reference evidence="5" key="1">
    <citation type="submission" date="2021-10" db="EMBL/GenBank/DDBJ databases">
        <title>Anaerobic single-cell dispensing facilitates the cultivation of human gut bacteria.</title>
        <authorList>
            <person name="Afrizal A."/>
        </authorList>
    </citation>
    <scope>NUCLEOTIDE SEQUENCE</scope>
    <source>
        <strain evidence="5">CLA-AA-H204</strain>
    </source>
</reference>
<proteinExistence type="predicted"/>
<dbReference type="EMBL" id="JAJEQW010000001">
    <property type="protein sequence ID" value="MCC2240998.1"/>
    <property type="molecule type" value="Genomic_DNA"/>
</dbReference>
<evidence type="ECO:0000256" key="3">
    <source>
        <dbReference type="SAM" id="Phobius"/>
    </source>
</evidence>
<dbReference type="AlphaFoldDB" id="A0AAW4WF78"/>
<dbReference type="Gene3D" id="3.60.21.10">
    <property type="match status" value="1"/>
</dbReference>
<dbReference type="GO" id="GO:0009245">
    <property type="term" value="P:lipid A biosynthetic process"/>
    <property type="evidence" value="ECO:0007669"/>
    <property type="project" value="TreeGrafter"/>
</dbReference>
<comment type="caution">
    <text evidence="5">The sequence shown here is derived from an EMBL/GenBank/DDBJ whole genome shotgun (WGS) entry which is preliminary data.</text>
</comment>
<name>A0AAW4WF78_9FIRM</name>
<dbReference type="GO" id="GO:0046872">
    <property type="term" value="F:metal ion binding"/>
    <property type="evidence" value="ECO:0007669"/>
    <property type="project" value="UniProtKB-KW"/>
</dbReference>
<keyword evidence="2" id="KW-0378">Hydrolase</keyword>
<accession>A0AAW4WF78</accession>
<dbReference type="RefSeq" id="WP_117697182.1">
    <property type="nucleotide sequence ID" value="NZ_JAJEQW010000001.1"/>
</dbReference>
<dbReference type="SUPFAM" id="SSF56300">
    <property type="entry name" value="Metallo-dependent phosphatases"/>
    <property type="match status" value="1"/>
</dbReference>
<dbReference type="InterPro" id="IPR051158">
    <property type="entry name" value="Metallophosphoesterase_sf"/>
</dbReference>
<dbReference type="PANTHER" id="PTHR31302">
    <property type="entry name" value="TRANSMEMBRANE PROTEIN WITH METALLOPHOSPHOESTERASE DOMAIN-RELATED"/>
    <property type="match status" value="1"/>
</dbReference>